<evidence type="ECO:0000313" key="2">
    <source>
        <dbReference type="Proteomes" id="UP000218899"/>
    </source>
</evidence>
<name>A0A1B4V6Y0_9GAMM</name>
<evidence type="ECO:0008006" key="3">
    <source>
        <dbReference type="Google" id="ProtNLM"/>
    </source>
</evidence>
<dbReference type="Gene3D" id="3.40.190.10">
    <property type="entry name" value="Periplasmic binding protein-like II"/>
    <property type="match status" value="2"/>
</dbReference>
<reference evidence="1 2" key="1">
    <citation type="submission" date="2015-08" db="EMBL/GenBank/DDBJ databases">
        <title>Complete genome sequence of Sulfurifustis variabilis.</title>
        <authorList>
            <person name="Miura A."/>
            <person name="Kojima H."/>
            <person name="Fukui M."/>
        </authorList>
    </citation>
    <scope>NUCLEOTIDE SEQUENCE [LARGE SCALE GENOMIC DNA]</scope>
    <source>
        <strain evidence="2">skN76</strain>
    </source>
</reference>
<dbReference type="Pfam" id="PF12974">
    <property type="entry name" value="Phosphonate-bd"/>
    <property type="match status" value="1"/>
</dbReference>
<dbReference type="AlphaFoldDB" id="A0A1B4V6Y0"/>
<organism evidence="1 2">
    <name type="scientific">Sulfurifustis variabilis</name>
    <dbReference type="NCBI Taxonomy" id="1675686"/>
    <lineage>
        <taxon>Bacteria</taxon>
        <taxon>Pseudomonadati</taxon>
        <taxon>Pseudomonadota</taxon>
        <taxon>Gammaproteobacteria</taxon>
        <taxon>Acidiferrobacterales</taxon>
        <taxon>Acidiferrobacteraceae</taxon>
        <taxon>Sulfurifustis</taxon>
    </lineage>
</organism>
<dbReference type="EMBL" id="AP014936">
    <property type="protein sequence ID" value="BAU49205.1"/>
    <property type="molecule type" value="Genomic_DNA"/>
</dbReference>
<dbReference type="KEGG" id="sva:SVA_2657"/>
<sequence length="289" mass="31370">MLFALSAGGLAADDSVPQPGAAKVAYQLPGKPAVAVALKDVAPIVLSAPPRDNATEGEARFGPIASYLTEVLGRRVVYEHPLTWGAYQADMQKGHYDLVFDAPHLNGWRLEKLGHNVLVKIPGDYTYVAFVRSDNTRVTGLKQLAGHTICAHAPPHLGTLILLGQFDNPSRQPSVVVRNGYDRVYESLLNGECTAAMLSLRHLEKFDHGGRRTRIVYRHRALPNQALSAGPRLSLEEQNRIAEALMSPASEAATARFRAVYGGGKGFARAANVEYAGLGAYLKNQWGYD</sequence>
<dbReference type="SUPFAM" id="SSF53850">
    <property type="entry name" value="Periplasmic binding protein-like II"/>
    <property type="match status" value="1"/>
</dbReference>
<keyword evidence="2" id="KW-1185">Reference proteome</keyword>
<gene>
    <name evidence="1" type="ORF">SVA_2657</name>
</gene>
<proteinExistence type="predicted"/>
<evidence type="ECO:0000313" key="1">
    <source>
        <dbReference type="EMBL" id="BAU49205.1"/>
    </source>
</evidence>
<dbReference type="Proteomes" id="UP000218899">
    <property type="component" value="Chromosome"/>
</dbReference>
<accession>A0A1B4V6Y0</accession>
<protein>
    <recommendedName>
        <fullName evidence="3">ABC transporter substrate-binding protein</fullName>
    </recommendedName>
</protein>